<protein>
    <recommendedName>
        <fullName evidence="4">Group-specific protein</fullName>
    </recommendedName>
</protein>
<evidence type="ECO:0008006" key="4">
    <source>
        <dbReference type="Google" id="ProtNLM"/>
    </source>
</evidence>
<keyword evidence="1" id="KW-0732">Signal</keyword>
<feature type="chain" id="PRO_5009659524" description="Group-specific protein" evidence="1">
    <location>
        <begin position="26"/>
        <end position="118"/>
    </location>
</feature>
<dbReference type="Proteomes" id="UP000182788">
    <property type="component" value="Unassembled WGS sequence"/>
</dbReference>
<sequence>MKKKIVLFTTLLVVGSGAGIYTAFAASSDQPDKYKIQQSEVKKVKETEEKKSMEKTAAKLGVSTEGKTKEVIGKEVDTARFEQRHDLLIEHAKQLGIDTEGKKDEEIILEIGKVKHGR</sequence>
<dbReference type="EMBL" id="MAOI01000069">
    <property type="protein sequence ID" value="OJD80115.1"/>
    <property type="molecule type" value="Genomic_DNA"/>
</dbReference>
<accession>A0A1J9VER6</accession>
<feature type="signal peptide" evidence="1">
    <location>
        <begin position="1"/>
        <end position="25"/>
    </location>
</feature>
<reference evidence="2 3" key="1">
    <citation type="submission" date="2016-06" db="EMBL/GenBank/DDBJ databases">
        <title>First insights into the genetic diversity and population structure of in the Bacillus cereus group bacteria from diverse marine environments.</title>
        <authorList>
            <person name="Liu Y."/>
            <person name="Lai Q."/>
            <person name="Shao Z."/>
        </authorList>
    </citation>
    <scope>NUCLEOTIDE SEQUENCE [LARGE SCALE GENOMIC DNA]</scope>
    <source>
        <strain evidence="2 3">NH24A2</strain>
    </source>
</reference>
<evidence type="ECO:0000313" key="2">
    <source>
        <dbReference type="EMBL" id="OJD80115.1"/>
    </source>
</evidence>
<gene>
    <name evidence="2" type="ORF">BAU28_11765</name>
</gene>
<comment type="caution">
    <text evidence="2">The sequence shown here is derived from an EMBL/GenBank/DDBJ whole genome shotgun (WGS) entry which is preliminary data.</text>
</comment>
<organism evidence="2 3">
    <name type="scientific">Bacillus paramycoides</name>
    <dbReference type="NCBI Taxonomy" id="2026194"/>
    <lineage>
        <taxon>Bacteria</taxon>
        <taxon>Bacillati</taxon>
        <taxon>Bacillota</taxon>
        <taxon>Bacilli</taxon>
        <taxon>Bacillales</taxon>
        <taxon>Bacillaceae</taxon>
        <taxon>Bacillus</taxon>
        <taxon>Bacillus cereus group</taxon>
    </lineage>
</organism>
<evidence type="ECO:0000313" key="3">
    <source>
        <dbReference type="Proteomes" id="UP000182788"/>
    </source>
</evidence>
<proteinExistence type="predicted"/>
<dbReference type="RefSeq" id="WP_071718713.1">
    <property type="nucleotide sequence ID" value="NZ_CBCSHB010000002.1"/>
</dbReference>
<name>A0A1J9VER6_9BACI</name>
<dbReference type="AlphaFoldDB" id="A0A1J9VER6"/>
<dbReference type="GeneID" id="87592211"/>
<evidence type="ECO:0000256" key="1">
    <source>
        <dbReference type="SAM" id="SignalP"/>
    </source>
</evidence>